<dbReference type="EMBL" id="JAACNO010003305">
    <property type="protein sequence ID" value="KAF4127218.1"/>
    <property type="molecule type" value="Genomic_DNA"/>
</dbReference>
<sequence>GVTWVYRTLRALSTNPIYPLWESAVAEEAGAYFSEHEEDDSLNDDERLEMNKLRDRAIDEISTYLDEYFRVLHKLAYYLRESPKAHNRLADIQKTKLRAAANDGVNMIADGPARWNNCWKMRERCIHLQPALDRSLSIFFSSEDVPNSNTCRTN</sequence>
<comment type="caution">
    <text evidence="1">The sequence shown here is derived from an EMBL/GenBank/DDBJ whole genome shotgun (WGS) entry which is preliminary data.</text>
</comment>
<evidence type="ECO:0000313" key="1">
    <source>
        <dbReference type="EMBL" id="KAF4127218.1"/>
    </source>
</evidence>
<name>A0A8S9TMK9_PHYIN</name>
<proteinExistence type="predicted"/>
<evidence type="ECO:0000313" key="2">
    <source>
        <dbReference type="Proteomes" id="UP000704712"/>
    </source>
</evidence>
<gene>
    <name evidence="1" type="ORF">GN958_ATG23582</name>
</gene>
<feature type="non-terminal residue" evidence="1">
    <location>
        <position position="1"/>
    </location>
</feature>
<reference evidence="1" key="1">
    <citation type="submission" date="2020-03" db="EMBL/GenBank/DDBJ databases">
        <title>Hybrid Assembly of Korean Phytophthora infestans isolates.</title>
        <authorList>
            <person name="Prokchorchik M."/>
            <person name="Lee Y."/>
            <person name="Seo J."/>
            <person name="Cho J.-H."/>
            <person name="Park Y.-E."/>
            <person name="Jang D.-C."/>
            <person name="Im J.-S."/>
            <person name="Choi J.-G."/>
            <person name="Park H.-J."/>
            <person name="Lee G.-B."/>
            <person name="Lee Y.-G."/>
            <person name="Hong S.-Y."/>
            <person name="Cho K."/>
            <person name="Sohn K.H."/>
        </authorList>
    </citation>
    <scope>NUCLEOTIDE SEQUENCE</scope>
    <source>
        <strain evidence="1">KR_2_A2</strain>
    </source>
</reference>
<protein>
    <submittedName>
        <fullName evidence="1">Uncharacterized protein</fullName>
    </submittedName>
</protein>
<dbReference type="AlphaFoldDB" id="A0A8S9TMK9"/>
<accession>A0A8S9TMK9</accession>
<dbReference type="Proteomes" id="UP000704712">
    <property type="component" value="Unassembled WGS sequence"/>
</dbReference>
<organism evidence="1 2">
    <name type="scientific">Phytophthora infestans</name>
    <name type="common">Potato late blight agent</name>
    <name type="synonym">Botrytis infestans</name>
    <dbReference type="NCBI Taxonomy" id="4787"/>
    <lineage>
        <taxon>Eukaryota</taxon>
        <taxon>Sar</taxon>
        <taxon>Stramenopiles</taxon>
        <taxon>Oomycota</taxon>
        <taxon>Peronosporomycetes</taxon>
        <taxon>Peronosporales</taxon>
        <taxon>Peronosporaceae</taxon>
        <taxon>Phytophthora</taxon>
    </lineage>
</organism>